<feature type="chain" id="PRO_5012575903" evidence="2">
    <location>
        <begin position="21"/>
        <end position="276"/>
    </location>
</feature>
<dbReference type="EMBL" id="MCFD01000014">
    <property type="protein sequence ID" value="ORX66802.1"/>
    <property type="molecule type" value="Genomic_DNA"/>
</dbReference>
<keyword evidence="4" id="KW-1185">Reference proteome</keyword>
<evidence type="ECO:0000256" key="2">
    <source>
        <dbReference type="SAM" id="SignalP"/>
    </source>
</evidence>
<dbReference type="GeneID" id="63808503"/>
<comment type="caution">
    <text evidence="3">The sequence shown here is derived from an EMBL/GenBank/DDBJ whole genome shotgun (WGS) entry which is preliminary data.</text>
</comment>
<keyword evidence="2" id="KW-0732">Signal</keyword>
<feature type="compositionally biased region" description="Low complexity" evidence="1">
    <location>
        <begin position="78"/>
        <end position="90"/>
    </location>
</feature>
<gene>
    <name evidence="3" type="ORF">DL89DRAFT_59942</name>
</gene>
<dbReference type="Proteomes" id="UP000193922">
    <property type="component" value="Unassembled WGS sequence"/>
</dbReference>
<accession>A0A1Y1VZX9</accession>
<name>A0A1Y1VZX9_9FUNG</name>
<feature type="region of interest" description="Disordered" evidence="1">
    <location>
        <begin position="132"/>
        <end position="177"/>
    </location>
</feature>
<evidence type="ECO:0000313" key="3">
    <source>
        <dbReference type="EMBL" id="ORX66802.1"/>
    </source>
</evidence>
<evidence type="ECO:0000313" key="4">
    <source>
        <dbReference type="Proteomes" id="UP000193922"/>
    </source>
</evidence>
<feature type="signal peptide" evidence="2">
    <location>
        <begin position="1"/>
        <end position="20"/>
    </location>
</feature>
<reference evidence="3 4" key="1">
    <citation type="submission" date="2016-07" db="EMBL/GenBank/DDBJ databases">
        <title>Pervasive Adenine N6-methylation of Active Genes in Fungi.</title>
        <authorList>
            <consortium name="DOE Joint Genome Institute"/>
            <person name="Mondo S.J."/>
            <person name="Dannebaum R.O."/>
            <person name="Kuo R.C."/>
            <person name="Labutti K."/>
            <person name="Haridas S."/>
            <person name="Kuo A."/>
            <person name="Salamov A."/>
            <person name="Ahrendt S.R."/>
            <person name="Lipzen A."/>
            <person name="Sullivan W."/>
            <person name="Andreopoulos W.B."/>
            <person name="Clum A."/>
            <person name="Lindquist E."/>
            <person name="Daum C."/>
            <person name="Ramamoorthy G.K."/>
            <person name="Gryganskyi A."/>
            <person name="Culley D."/>
            <person name="Magnuson J.K."/>
            <person name="James T.Y."/>
            <person name="O'Malley M.A."/>
            <person name="Stajich J.E."/>
            <person name="Spatafora J.W."/>
            <person name="Visel A."/>
            <person name="Grigoriev I.V."/>
        </authorList>
    </citation>
    <scope>NUCLEOTIDE SEQUENCE [LARGE SCALE GENOMIC DNA]</scope>
    <source>
        <strain evidence="3 4">ATCC 12442</strain>
    </source>
</reference>
<dbReference type="RefSeq" id="XP_040740761.1">
    <property type="nucleotide sequence ID" value="XM_040891855.1"/>
</dbReference>
<proteinExistence type="predicted"/>
<dbReference type="OrthoDB" id="5542138at2759"/>
<sequence length="276" mass="30774">MLDSPNFTTILISFIPLICARTSTIKRVMSNADCITILAQALSDNPHKNVLMKNALQAAQPSDHSVLNLGSPKDAADSTHSTSSKSSRSSDLQPVNDPFLVDNIFKSPKKRRRGLLSWSAVPSDYTLHGNRTISMSRELSRHSRVKQRRQSILGTKSRQPSLRRRQTSRSSSKEHARSASDSDWSYRWVAEISRLDAAAELLTDARTVRGVVAGTAPMQKGAVARRFSLHTKRPCRRVTAPSPRRCRRCRTRVRRPPARCVGCRAPRRISLSAHCA</sequence>
<organism evidence="3 4">
    <name type="scientific">Linderina pennispora</name>
    <dbReference type="NCBI Taxonomy" id="61395"/>
    <lineage>
        <taxon>Eukaryota</taxon>
        <taxon>Fungi</taxon>
        <taxon>Fungi incertae sedis</taxon>
        <taxon>Zoopagomycota</taxon>
        <taxon>Kickxellomycotina</taxon>
        <taxon>Kickxellomycetes</taxon>
        <taxon>Kickxellales</taxon>
        <taxon>Kickxellaceae</taxon>
        <taxon>Linderina</taxon>
    </lineage>
</organism>
<protein>
    <submittedName>
        <fullName evidence="3">Uncharacterized protein</fullName>
    </submittedName>
</protein>
<evidence type="ECO:0000256" key="1">
    <source>
        <dbReference type="SAM" id="MobiDB-lite"/>
    </source>
</evidence>
<dbReference type="AlphaFoldDB" id="A0A1Y1VZX9"/>
<feature type="region of interest" description="Disordered" evidence="1">
    <location>
        <begin position="64"/>
        <end position="94"/>
    </location>
</feature>